<dbReference type="EMBL" id="WTXG01000114">
    <property type="protein sequence ID" value="KAI0292668.1"/>
    <property type="molecule type" value="Genomic_DNA"/>
</dbReference>
<sequence length="180" mass="20554">MIDSLIPATGPPLNYILIRDFIWARRPHHNKLVGQKWFLAYCNLRRPRIVPASDFIVIRPFLFCSHMRVSDFPAFFPSPSQQSVIPLQLFNPSSYCPSNSQIFFSLRVFVHILLSSGLVLVFECLVMVLEKFAPATQIINWYPRVSKFVAPASHNSATYPASAIPYLSVVQCDRLHHIIP</sequence>
<protein>
    <submittedName>
        <fullName evidence="1">Uncharacterized protein</fullName>
    </submittedName>
</protein>
<evidence type="ECO:0000313" key="2">
    <source>
        <dbReference type="Proteomes" id="UP001203297"/>
    </source>
</evidence>
<organism evidence="1 2">
    <name type="scientific">Multifurca ochricompacta</name>
    <dbReference type="NCBI Taxonomy" id="376703"/>
    <lineage>
        <taxon>Eukaryota</taxon>
        <taxon>Fungi</taxon>
        <taxon>Dikarya</taxon>
        <taxon>Basidiomycota</taxon>
        <taxon>Agaricomycotina</taxon>
        <taxon>Agaricomycetes</taxon>
        <taxon>Russulales</taxon>
        <taxon>Russulaceae</taxon>
        <taxon>Multifurca</taxon>
    </lineage>
</organism>
<name>A0AAD4QJV2_9AGAM</name>
<accession>A0AAD4QJV2</accession>
<evidence type="ECO:0000313" key="1">
    <source>
        <dbReference type="EMBL" id="KAI0292668.1"/>
    </source>
</evidence>
<dbReference type="AlphaFoldDB" id="A0AAD4QJV2"/>
<comment type="caution">
    <text evidence="1">The sequence shown here is derived from an EMBL/GenBank/DDBJ whole genome shotgun (WGS) entry which is preliminary data.</text>
</comment>
<dbReference type="Proteomes" id="UP001203297">
    <property type="component" value="Unassembled WGS sequence"/>
</dbReference>
<keyword evidence="2" id="KW-1185">Reference proteome</keyword>
<reference evidence="1" key="1">
    <citation type="journal article" date="2022" name="New Phytol.">
        <title>Evolutionary transition to the ectomycorrhizal habit in the genomes of a hyperdiverse lineage of mushroom-forming fungi.</title>
        <authorList>
            <person name="Looney B."/>
            <person name="Miyauchi S."/>
            <person name="Morin E."/>
            <person name="Drula E."/>
            <person name="Courty P.E."/>
            <person name="Kohler A."/>
            <person name="Kuo A."/>
            <person name="LaButti K."/>
            <person name="Pangilinan J."/>
            <person name="Lipzen A."/>
            <person name="Riley R."/>
            <person name="Andreopoulos W."/>
            <person name="He G."/>
            <person name="Johnson J."/>
            <person name="Nolan M."/>
            <person name="Tritt A."/>
            <person name="Barry K.W."/>
            <person name="Grigoriev I.V."/>
            <person name="Nagy L.G."/>
            <person name="Hibbett D."/>
            <person name="Henrissat B."/>
            <person name="Matheny P.B."/>
            <person name="Labbe J."/>
            <person name="Martin F.M."/>
        </authorList>
    </citation>
    <scope>NUCLEOTIDE SEQUENCE</scope>
    <source>
        <strain evidence="1">BPL690</strain>
    </source>
</reference>
<gene>
    <name evidence="1" type="ORF">B0F90DRAFT_229208</name>
</gene>
<proteinExistence type="predicted"/>